<dbReference type="GO" id="GO:0016787">
    <property type="term" value="F:hydrolase activity"/>
    <property type="evidence" value="ECO:0007669"/>
    <property type="project" value="UniProtKB-KW"/>
</dbReference>
<sequence>MIFSISTTMTTFATDRNLTGVLPEKVQMIEGAEIQSADTSNQEKVNNNQVNAESGYENTKAVAIQKASSIINDYGSTSVQYALIDNGKIVLSGNSGVYSKEDNTALTADTMYGTGSVSKMFVTTAVMNLVDKGKIELDAPITKYIKEFKMKDKRYKKITVRMLLNHSSGIMGTSIRNSMLFGDNDSFAHDTLLKQLRSQRLKADPGAYCVYCNDGFHLSEILVERVTGMSYTDYITNTILNPLKMNNTKTPRSSFDRNRLAKAYAAGISNPLPEENTNDIGSGGVYSSAEDLCVFATTFMKNSNGLLTEKSRKEMENKEYLKGIWPKDTNNILGYGLGWDCVNLYPFNQYNIKALNKGGDTAAYHSSFMILPEQNMALAVVSSGGVSSYNMVMAQEILLNALKEKGIISQIKPDKTFHTPQKETVPETMKKYEGLYVSRKGLLDIKIDECGTLSINSHDKAQQGTETYVYTKDGTFVSQDGAISLKFVDEKNGRTYLQQTEYGTIPSLGQTVSDLYIAQKENGNDLSEMVSVWAKRNGKNYYLLNEKYSSSLYLTPYYNFQVNLENELGYLISDILINKIENKKSAISILDGPGTLSRDLYDVNFYKKNKFEYLKSGDSIFIEEDAIKTLSTKNKFKCTIGKKGYAKWYKIGSGSAGKEITVDSPKNSSFVVYDNNGALVNNSWITGNTKVILPKNGKIVFLGNASTKFNIQYK</sequence>
<dbReference type="InterPro" id="IPR012338">
    <property type="entry name" value="Beta-lactam/transpept-like"/>
</dbReference>
<reference evidence="4 5" key="1">
    <citation type="submission" date="2018-07" db="EMBL/GenBank/DDBJ databases">
        <title>Anaerosacharophilus polymeroproducens gen. nov. sp. nov., an anaerobic bacterium isolated from salt field.</title>
        <authorList>
            <person name="Kim W."/>
            <person name="Yang S.-H."/>
            <person name="Oh J."/>
            <person name="Lee J.-H."/>
            <person name="Kwon K.K."/>
        </authorList>
    </citation>
    <scope>NUCLEOTIDE SEQUENCE [LARGE SCALE GENOMIC DNA]</scope>
    <source>
        <strain evidence="4 5">MCWD5</strain>
    </source>
</reference>
<accession>A0A371AWX9</accession>
<gene>
    <name evidence="4" type="ORF">DWV06_06295</name>
</gene>
<dbReference type="GO" id="GO:0016020">
    <property type="term" value="C:membrane"/>
    <property type="evidence" value="ECO:0007669"/>
    <property type="project" value="UniProtKB-SubCell"/>
</dbReference>
<keyword evidence="4" id="KW-0378">Hydrolase</keyword>
<comment type="caution">
    <text evidence="4">The sequence shown here is derived from an EMBL/GenBank/DDBJ whole genome shotgun (WGS) entry which is preliminary data.</text>
</comment>
<evidence type="ECO:0000313" key="4">
    <source>
        <dbReference type="EMBL" id="RDU24073.1"/>
    </source>
</evidence>
<dbReference type="InterPro" id="IPR050491">
    <property type="entry name" value="AmpC-like"/>
</dbReference>
<dbReference type="EMBL" id="QRCT01000016">
    <property type="protein sequence ID" value="RDU24073.1"/>
    <property type="molecule type" value="Genomic_DNA"/>
</dbReference>
<feature type="domain" description="Beta-lactamase-related" evidence="3">
    <location>
        <begin position="73"/>
        <end position="394"/>
    </location>
</feature>
<dbReference type="Proteomes" id="UP000255036">
    <property type="component" value="Unassembled WGS sequence"/>
</dbReference>
<dbReference type="AlphaFoldDB" id="A0A371AWX9"/>
<dbReference type="SUPFAM" id="SSF56601">
    <property type="entry name" value="beta-lactamase/transpeptidase-like"/>
    <property type="match status" value="1"/>
</dbReference>
<dbReference type="PANTHER" id="PTHR46825">
    <property type="entry name" value="D-ALANYL-D-ALANINE-CARBOXYPEPTIDASE/ENDOPEPTIDASE AMPH"/>
    <property type="match status" value="1"/>
</dbReference>
<evidence type="ECO:0000256" key="1">
    <source>
        <dbReference type="ARBA" id="ARBA00004370"/>
    </source>
</evidence>
<keyword evidence="5" id="KW-1185">Reference proteome</keyword>
<evidence type="ECO:0000313" key="5">
    <source>
        <dbReference type="Proteomes" id="UP000255036"/>
    </source>
</evidence>
<comment type="subcellular location">
    <subcellularLocation>
        <location evidence="1">Membrane</location>
    </subcellularLocation>
</comment>
<dbReference type="Pfam" id="PF00144">
    <property type="entry name" value="Beta-lactamase"/>
    <property type="match status" value="1"/>
</dbReference>
<evidence type="ECO:0000259" key="3">
    <source>
        <dbReference type="Pfam" id="PF00144"/>
    </source>
</evidence>
<dbReference type="PANTHER" id="PTHR46825:SF11">
    <property type="entry name" value="PENICILLIN-BINDING PROTEIN 4"/>
    <property type="match status" value="1"/>
</dbReference>
<proteinExistence type="predicted"/>
<dbReference type="InterPro" id="IPR001466">
    <property type="entry name" value="Beta-lactam-related"/>
</dbReference>
<protein>
    <submittedName>
        <fullName evidence="4">Class A beta-lactamase-related serine hydrolase</fullName>
    </submittedName>
</protein>
<organism evidence="4 5">
    <name type="scientific">Anaerosacchariphilus polymeriproducens</name>
    <dbReference type="NCBI Taxonomy" id="1812858"/>
    <lineage>
        <taxon>Bacteria</taxon>
        <taxon>Bacillati</taxon>
        <taxon>Bacillota</taxon>
        <taxon>Clostridia</taxon>
        <taxon>Lachnospirales</taxon>
        <taxon>Lachnospiraceae</taxon>
        <taxon>Anaerosacchariphilus</taxon>
    </lineage>
</organism>
<keyword evidence="2" id="KW-0472">Membrane</keyword>
<evidence type="ECO:0000256" key="2">
    <source>
        <dbReference type="ARBA" id="ARBA00023136"/>
    </source>
</evidence>
<name>A0A371AWX9_9FIRM</name>
<dbReference type="Gene3D" id="3.40.710.10">
    <property type="entry name" value="DD-peptidase/beta-lactamase superfamily"/>
    <property type="match status" value="1"/>
</dbReference>
<dbReference type="OrthoDB" id="9797709at2"/>